<evidence type="ECO:0000313" key="2">
    <source>
        <dbReference type="Proteomes" id="UP000053766"/>
    </source>
</evidence>
<protein>
    <submittedName>
        <fullName evidence="1">Uncharacterized protein</fullName>
    </submittedName>
</protein>
<evidence type="ECO:0000313" key="1">
    <source>
        <dbReference type="EMBL" id="KJH46885.1"/>
    </source>
</evidence>
<reference evidence="1 2" key="1">
    <citation type="submission" date="2013-11" db="EMBL/GenBank/DDBJ databases">
        <title>Draft genome of the bovine lungworm Dictyocaulus viviparus.</title>
        <authorList>
            <person name="Mitreva M."/>
        </authorList>
    </citation>
    <scope>NUCLEOTIDE SEQUENCE [LARGE SCALE GENOMIC DNA]</scope>
    <source>
        <strain evidence="1 2">HannoverDv2000</strain>
    </source>
</reference>
<dbReference type="AlphaFoldDB" id="A0A0D8XQU6"/>
<organism evidence="1 2">
    <name type="scientific">Dictyocaulus viviparus</name>
    <name type="common">Bovine lungworm</name>
    <dbReference type="NCBI Taxonomy" id="29172"/>
    <lineage>
        <taxon>Eukaryota</taxon>
        <taxon>Metazoa</taxon>
        <taxon>Ecdysozoa</taxon>
        <taxon>Nematoda</taxon>
        <taxon>Chromadorea</taxon>
        <taxon>Rhabditida</taxon>
        <taxon>Rhabditina</taxon>
        <taxon>Rhabditomorpha</taxon>
        <taxon>Strongyloidea</taxon>
        <taxon>Metastrongylidae</taxon>
        <taxon>Dictyocaulus</taxon>
    </lineage>
</organism>
<dbReference type="Proteomes" id="UP000053766">
    <property type="component" value="Unassembled WGS sequence"/>
</dbReference>
<reference evidence="2" key="2">
    <citation type="journal article" date="2016" name="Sci. Rep.">
        <title>Dictyocaulus viviparus genome, variome and transcriptome elucidate lungworm biology and support future intervention.</title>
        <authorList>
            <person name="McNulty S.N."/>
            <person name="Strube C."/>
            <person name="Rosa B.A."/>
            <person name="Martin J.C."/>
            <person name="Tyagi R."/>
            <person name="Choi Y.J."/>
            <person name="Wang Q."/>
            <person name="Hallsworth Pepin K."/>
            <person name="Zhang X."/>
            <person name="Ozersky P."/>
            <person name="Wilson R.K."/>
            <person name="Sternberg P.W."/>
            <person name="Gasser R.B."/>
            <person name="Mitreva M."/>
        </authorList>
    </citation>
    <scope>NUCLEOTIDE SEQUENCE [LARGE SCALE GENOMIC DNA]</scope>
    <source>
        <strain evidence="2">HannoverDv2000</strain>
    </source>
</reference>
<dbReference type="EMBL" id="KN716330">
    <property type="protein sequence ID" value="KJH46885.1"/>
    <property type="molecule type" value="Genomic_DNA"/>
</dbReference>
<sequence>MIEELLLTALTATYTEVVFVHSNLLTSQTRHVTILVAVVVKTLSDLRLNSESESERKSYEKYIVDPAEAK</sequence>
<proteinExistence type="predicted"/>
<keyword evidence="2" id="KW-1185">Reference proteome</keyword>
<name>A0A0D8XQU6_DICVI</name>
<accession>A0A0D8XQU6</accession>
<gene>
    <name evidence="1" type="ORF">DICVIV_07037</name>
</gene>